<accession>A0ACA9LFB3</accession>
<dbReference type="EMBL" id="CAJVPW010003253">
    <property type="protein sequence ID" value="CAG8521204.1"/>
    <property type="molecule type" value="Genomic_DNA"/>
</dbReference>
<organism evidence="1 2">
    <name type="scientific">Cetraspora pellucida</name>
    <dbReference type="NCBI Taxonomy" id="1433469"/>
    <lineage>
        <taxon>Eukaryota</taxon>
        <taxon>Fungi</taxon>
        <taxon>Fungi incertae sedis</taxon>
        <taxon>Mucoromycota</taxon>
        <taxon>Glomeromycotina</taxon>
        <taxon>Glomeromycetes</taxon>
        <taxon>Diversisporales</taxon>
        <taxon>Gigasporaceae</taxon>
        <taxon>Cetraspora</taxon>
    </lineage>
</organism>
<gene>
    <name evidence="1" type="ORF">SPELUC_LOCUS3940</name>
</gene>
<feature type="non-terminal residue" evidence="1">
    <location>
        <position position="70"/>
    </location>
</feature>
<reference evidence="1" key="1">
    <citation type="submission" date="2021-06" db="EMBL/GenBank/DDBJ databases">
        <authorList>
            <person name="Kallberg Y."/>
            <person name="Tangrot J."/>
            <person name="Rosling A."/>
        </authorList>
    </citation>
    <scope>NUCLEOTIDE SEQUENCE</scope>
    <source>
        <strain evidence="1">28 12/20/2015</strain>
    </source>
</reference>
<sequence>MPTLQFKKDLVSTYNNTNYYFENRSILLAIQELLQNDDLIQQYEFNYKEQWEIDENNQRVRCYAELFNAN</sequence>
<name>A0ACA9LFB3_9GLOM</name>
<keyword evidence="2" id="KW-1185">Reference proteome</keyword>
<comment type="caution">
    <text evidence="1">The sequence shown here is derived from an EMBL/GenBank/DDBJ whole genome shotgun (WGS) entry which is preliminary data.</text>
</comment>
<proteinExistence type="predicted"/>
<dbReference type="Proteomes" id="UP000789366">
    <property type="component" value="Unassembled WGS sequence"/>
</dbReference>
<protein>
    <submittedName>
        <fullName evidence="1">16331_t:CDS:1</fullName>
    </submittedName>
</protein>
<evidence type="ECO:0000313" key="2">
    <source>
        <dbReference type="Proteomes" id="UP000789366"/>
    </source>
</evidence>
<evidence type="ECO:0000313" key="1">
    <source>
        <dbReference type="EMBL" id="CAG8521204.1"/>
    </source>
</evidence>